<keyword evidence="1" id="KW-0732">Signal</keyword>
<sequence>MKRLLLVMLAAVALLQLACYKDKGNYDYHPVVEPGIGVDSLYKVPLGQNLVIAPQLTTTDANSRFGLSWRLGIPKKVWDTTLYGPTFSYNFTMDPDVYPVLLTITDSSNGMKYFRNFNVQITTPYTTGTLVLSNENNISQLSFIQPDNTVLPRVYRTLNGEDLPGHPLQVFNPVKLQINPVPALGYWATFGDTDDGGVHIGTNSMLKINTLRTNFFTRPAKAKPGYLETTGDGVLQGVINGKMYQGTWQTFYGADVYGFFGEPANGDYEAYARVVKIIDLISCGYDINRKKIIAFTYMGAFAYAPTYQVDNTTEFDPQDLKLDMLFLHSISEHGYAFGKAADGSVYELKFTAAYRGYVLISPEYKHTFPQPALITPTTKWAGSLDGKVLFYFTSGDKIYRYDPAIQDLRPLAIDFGGKNVTMIKLKDNTTMIAGVEGSLYYIDIDSQELGTLIKKIDGIPGDPIDVAERQ</sequence>
<organism evidence="2 3">
    <name type="scientific">Niastella yeongjuensis</name>
    <dbReference type="NCBI Taxonomy" id="354355"/>
    <lineage>
        <taxon>Bacteria</taxon>
        <taxon>Pseudomonadati</taxon>
        <taxon>Bacteroidota</taxon>
        <taxon>Chitinophagia</taxon>
        <taxon>Chitinophagales</taxon>
        <taxon>Chitinophagaceae</taxon>
        <taxon>Niastella</taxon>
    </lineage>
</organism>
<accession>A0A1V9EA79</accession>
<comment type="caution">
    <text evidence="2">The sequence shown here is derived from an EMBL/GenBank/DDBJ whole genome shotgun (WGS) entry which is preliminary data.</text>
</comment>
<dbReference type="SUPFAM" id="SSF69322">
    <property type="entry name" value="Tricorn protease domain 2"/>
    <property type="match status" value="1"/>
</dbReference>
<evidence type="ECO:0000313" key="3">
    <source>
        <dbReference type="Proteomes" id="UP000192610"/>
    </source>
</evidence>
<keyword evidence="3" id="KW-1185">Reference proteome</keyword>
<gene>
    <name evidence="2" type="ORF">A4H97_11745</name>
</gene>
<dbReference type="RefSeq" id="WP_081203240.1">
    <property type="nucleotide sequence ID" value="NZ_FOCZ01000005.1"/>
</dbReference>
<proteinExistence type="predicted"/>
<dbReference type="Pfam" id="PF16407">
    <property type="entry name" value="PKD_2"/>
    <property type="match status" value="1"/>
</dbReference>
<protein>
    <recommendedName>
        <fullName evidence="4">PKD-like family protein</fullName>
    </recommendedName>
</protein>
<evidence type="ECO:0008006" key="4">
    <source>
        <dbReference type="Google" id="ProtNLM"/>
    </source>
</evidence>
<dbReference type="OrthoDB" id="1095195at2"/>
<dbReference type="Proteomes" id="UP000192610">
    <property type="component" value="Unassembled WGS sequence"/>
</dbReference>
<evidence type="ECO:0000313" key="2">
    <source>
        <dbReference type="EMBL" id="OQP42825.1"/>
    </source>
</evidence>
<dbReference type="STRING" id="354355.SAMN05660816_03015"/>
<dbReference type="AlphaFoldDB" id="A0A1V9EA79"/>
<name>A0A1V9EA79_9BACT</name>
<feature type="chain" id="PRO_5010743524" description="PKD-like family protein" evidence="1">
    <location>
        <begin position="19"/>
        <end position="470"/>
    </location>
</feature>
<feature type="signal peptide" evidence="1">
    <location>
        <begin position="1"/>
        <end position="18"/>
    </location>
</feature>
<dbReference type="EMBL" id="LVXG01000056">
    <property type="protein sequence ID" value="OQP42825.1"/>
    <property type="molecule type" value="Genomic_DNA"/>
</dbReference>
<reference evidence="3" key="1">
    <citation type="submission" date="2016-04" db="EMBL/GenBank/DDBJ databases">
        <authorList>
            <person name="Chen L."/>
            <person name="Zhuang W."/>
            <person name="Wang G."/>
        </authorList>
    </citation>
    <scope>NUCLEOTIDE SEQUENCE [LARGE SCALE GENOMIC DNA]</scope>
    <source>
        <strain evidence="3">17621</strain>
    </source>
</reference>
<dbReference type="InterPro" id="IPR032183">
    <property type="entry name" value="PKD-like"/>
</dbReference>
<evidence type="ECO:0000256" key="1">
    <source>
        <dbReference type="SAM" id="SignalP"/>
    </source>
</evidence>